<dbReference type="Proteomes" id="UP000183649">
    <property type="component" value="Unassembled WGS sequence"/>
</dbReference>
<evidence type="ECO:0000313" key="2">
    <source>
        <dbReference type="Proteomes" id="UP000183649"/>
    </source>
</evidence>
<protein>
    <submittedName>
        <fullName evidence="1">Uncharacterized protein</fullName>
    </submittedName>
</protein>
<evidence type="ECO:0000313" key="1">
    <source>
        <dbReference type="EMBL" id="CUA96970.1"/>
    </source>
</evidence>
<dbReference type="AlphaFoldDB" id="A0A0K6I1G1"/>
<reference evidence="2" key="1">
    <citation type="submission" date="2015-08" db="EMBL/GenBank/DDBJ databases">
        <authorList>
            <person name="Varghese N."/>
        </authorList>
    </citation>
    <scope>NUCLEOTIDE SEQUENCE [LARGE SCALE GENOMIC DNA]</scope>
    <source>
        <strain evidence="2">DSM 18181</strain>
    </source>
</reference>
<dbReference type="EMBL" id="CYHF01000005">
    <property type="protein sequence ID" value="CUA96970.1"/>
    <property type="molecule type" value="Genomic_DNA"/>
</dbReference>
<organism evidence="1 2">
    <name type="scientific">Thiomonas bhubaneswarensis</name>
    <dbReference type="NCBI Taxonomy" id="339866"/>
    <lineage>
        <taxon>Bacteria</taxon>
        <taxon>Pseudomonadati</taxon>
        <taxon>Pseudomonadota</taxon>
        <taxon>Betaproteobacteria</taxon>
        <taxon>Burkholderiales</taxon>
        <taxon>Thiomonas</taxon>
    </lineage>
</organism>
<dbReference type="STRING" id="339866.GCA_001418255_01549"/>
<gene>
    <name evidence="1" type="ORF">Ga0061069_10543</name>
</gene>
<sequence>MSDAQSLYDSMVGEAHKFASVSTLSVEDVRQTLYLMCLERAAGIDGYNPLVGSERAYIMGRMWGLVERWRAMRSLEDEEMEFIGGQSRVLIAARFDDQISRSGSGSACWGQRPVGVRNHDFWLNAGDS</sequence>
<accession>A0A0K6I1G1</accession>
<proteinExistence type="predicted"/>
<keyword evidence="2" id="KW-1185">Reference proteome</keyword>
<name>A0A0K6I1G1_9BURK</name>